<dbReference type="Proteomes" id="UP000091918">
    <property type="component" value="Unassembled WGS sequence"/>
</dbReference>
<evidence type="ECO:0000256" key="1">
    <source>
        <dbReference type="ARBA" id="ARBA00022857"/>
    </source>
</evidence>
<dbReference type="Gene3D" id="3.40.50.720">
    <property type="entry name" value="NAD(P)-binding Rossmann-like Domain"/>
    <property type="match status" value="1"/>
</dbReference>
<keyword evidence="4" id="KW-1185">Reference proteome</keyword>
<dbReference type="SUPFAM" id="SSF51735">
    <property type="entry name" value="NAD(P)-binding Rossmann-fold domains"/>
    <property type="match status" value="1"/>
</dbReference>
<evidence type="ECO:0000313" key="3">
    <source>
        <dbReference type="EMBL" id="OAX81399.1"/>
    </source>
</evidence>
<organism evidence="3 4">
    <name type="scientific">Emergomyces africanus</name>
    <dbReference type="NCBI Taxonomy" id="1955775"/>
    <lineage>
        <taxon>Eukaryota</taxon>
        <taxon>Fungi</taxon>
        <taxon>Dikarya</taxon>
        <taxon>Ascomycota</taxon>
        <taxon>Pezizomycotina</taxon>
        <taxon>Eurotiomycetes</taxon>
        <taxon>Eurotiomycetidae</taxon>
        <taxon>Onygenales</taxon>
        <taxon>Ajellomycetaceae</taxon>
        <taxon>Emergomyces</taxon>
    </lineage>
</organism>
<dbReference type="PANTHER" id="PTHR47706">
    <property type="entry name" value="NMRA-LIKE FAMILY PROTEIN"/>
    <property type="match status" value="1"/>
</dbReference>
<dbReference type="OrthoDB" id="9974981at2759"/>
<dbReference type="InterPro" id="IPR036291">
    <property type="entry name" value="NAD(P)-bd_dom_sf"/>
</dbReference>
<dbReference type="PANTHER" id="PTHR47706:SF9">
    <property type="entry name" value="NMRA-LIKE DOMAIN-CONTAINING PROTEIN-RELATED"/>
    <property type="match status" value="1"/>
</dbReference>
<protein>
    <recommendedName>
        <fullName evidence="5">NmrA-like domain-containing protein</fullName>
    </recommendedName>
</protein>
<dbReference type="STRING" id="1658172.A0A1B7NX97"/>
<evidence type="ECO:0000256" key="2">
    <source>
        <dbReference type="ARBA" id="ARBA00023002"/>
    </source>
</evidence>
<evidence type="ECO:0008006" key="5">
    <source>
        <dbReference type="Google" id="ProtNLM"/>
    </source>
</evidence>
<reference evidence="3 4" key="1">
    <citation type="submission" date="2015-07" db="EMBL/GenBank/DDBJ databases">
        <title>Emmonsia species relationships and genome sequence.</title>
        <authorList>
            <person name="Cuomo C.A."/>
            <person name="Schwartz I.S."/>
            <person name="Kenyon C."/>
            <person name="de Hoog G.S."/>
            <person name="Govender N.P."/>
            <person name="Botha A."/>
            <person name="Moreno L."/>
            <person name="de Vries M."/>
            <person name="Munoz J.F."/>
            <person name="Stielow J.B."/>
        </authorList>
    </citation>
    <scope>NUCLEOTIDE SEQUENCE [LARGE SCALE GENOMIC DNA]</scope>
    <source>
        <strain evidence="3 4">CBS 136260</strain>
    </source>
</reference>
<accession>A0A1B7NX97</accession>
<keyword evidence="1" id="KW-0521">NADP</keyword>
<sequence>MRATQTQKIDVMRHLEDKVVETGGQFSWTAIAVGNFFDWSIKRFPAFGFDIPNQAARIYDSGNEPFTGVLIDSIGQAVVGTFLNPAATANKFIRIRSLQTTQNQILRAVEQITESKWVVERISMEELYRAGNEKMEKGKEVFADGGDRSVVVTREDSDNALVGVQDVELHEVIRVL</sequence>
<keyword evidence="2" id="KW-0560">Oxidoreductase</keyword>
<gene>
    <name evidence="3" type="ORF">ACJ72_04255</name>
</gene>
<name>A0A1B7NX97_9EURO</name>
<dbReference type="EMBL" id="LGUA01000482">
    <property type="protein sequence ID" value="OAX81399.1"/>
    <property type="molecule type" value="Genomic_DNA"/>
</dbReference>
<dbReference type="AlphaFoldDB" id="A0A1B7NX97"/>
<dbReference type="GO" id="GO:0016491">
    <property type="term" value="F:oxidoreductase activity"/>
    <property type="evidence" value="ECO:0007669"/>
    <property type="project" value="UniProtKB-KW"/>
</dbReference>
<proteinExistence type="predicted"/>
<comment type="caution">
    <text evidence="3">The sequence shown here is derived from an EMBL/GenBank/DDBJ whole genome shotgun (WGS) entry which is preliminary data.</text>
</comment>
<evidence type="ECO:0000313" key="4">
    <source>
        <dbReference type="Proteomes" id="UP000091918"/>
    </source>
</evidence>
<dbReference type="InterPro" id="IPR051609">
    <property type="entry name" value="NmrA/Isoflavone_reductase-like"/>
</dbReference>